<dbReference type="InterPro" id="IPR013211">
    <property type="entry name" value="LVIVD"/>
</dbReference>
<dbReference type="EMBL" id="CP003257">
    <property type="protein sequence ID" value="AEX85072.1"/>
    <property type="molecule type" value="Genomic_DNA"/>
</dbReference>
<dbReference type="InterPro" id="IPR011044">
    <property type="entry name" value="Quino_amine_DH_bsu"/>
</dbReference>
<name>H2J611_MARPK</name>
<accession>H2J611</accession>
<dbReference type="OrthoDB" id="48956at2"/>
<keyword evidence="2" id="KW-1185">Reference proteome</keyword>
<dbReference type="STRING" id="443254.Marpi_0633"/>
<proteinExistence type="predicted"/>
<dbReference type="RefSeq" id="WP_014296144.1">
    <property type="nucleotide sequence ID" value="NC_016751.1"/>
</dbReference>
<dbReference type="HOGENOM" id="CLU_440623_0_0_0"/>
<dbReference type="AlphaFoldDB" id="H2J611"/>
<gene>
    <name evidence="1" type="ordered locus">Marpi_0633</name>
</gene>
<dbReference type="InterPro" id="IPR015943">
    <property type="entry name" value="WD40/YVTN_repeat-like_dom_sf"/>
</dbReference>
<reference evidence="2" key="2">
    <citation type="submission" date="2012-01" db="EMBL/GenBank/DDBJ databases">
        <title>Complete sequence of chromosome of Marinitoga piezophila KA3.</title>
        <authorList>
            <person name="Lucas S."/>
            <person name="Han J."/>
            <person name="Lapidus A."/>
            <person name="Cheng J.-F."/>
            <person name="Goodwin L."/>
            <person name="Pitluck S."/>
            <person name="Peters L."/>
            <person name="Mikhailova N."/>
            <person name="Teshima H."/>
            <person name="Detter J.C."/>
            <person name="Han C."/>
            <person name="Tapia R."/>
            <person name="Land M."/>
            <person name="Hauser L."/>
            <person name="Kyrpides N."/>
            <person name="Ivanova N."/>
            <person name="Pagani I."/>
            <person name="Jebbar M."/>
            <person name="Vannier P."/>
            <person name="Oger P."/>
            <person name="Cario A."/>
            <person name="Bartlett D."/>
            <person name="Noll K.M."/>
            <person name="Woyke T."/>
        </authorList>
    </citation>
    <scope>NUCLEOTIDE SEQUENCE [LARGE SCALE GENOMIC DNA]</scope>
    <source>
        <strain evidence="2">DSM 14283 / JCM 11233 / KA3</strain>
    </source>
</reference>
<dbReference type="Gene3D" id="2.130.10.10">
    <property type="entry name" value="YVTN repeat-like/Quinoprotein amine dehydrogenase"/>
    <property type="match status" value="2"/>
</dbReference>
<reference evidence="1 2" key="1">
    <citation type="journal article" date="2012" name="J. Bacteriol.">
        <title>Complete Genome Sequence of the Thermophilic, Piezophilic, Heterotrophic Bacterium Marinitoga piezophila KA3.</title>
        <authorList>
            <person name="Lucas S."/>
            <person name="Han J."/>
            <person name="Lapidus A."/>
            <person name="Cheng J.F."/>
            <person name="Goodwin L.A."/>
            <person name="Pitluck S."/>
            <person name="Peters L."/>
            <person name="Mikhailova N."/>
            <person name="Teshima H."/>
            <person name="Detter J.C."/>
            <person name="Han C."/>
            <person name="Tapia R."/>
            <person name="Land M."/>
            <person name="Hauser L."/>
            <person name="Kyrpides N.C."/>
            <person name="Ivanova N."/>
            <person name="Pagani I."/>
            <person name="Vannier P."/>
            <person name="Oger P."/>
            <person name="Bartlett D.H."/>
            <person name="Noll K.M."/>
            <person name="Woyke T."/>
            <person name="Jebbar M."/>
        </authorList>
    </citation>
    <scope>NUCLEOTIDE SEQUENCE [LARGE SCALE GENOMIC DNA]</scope>
    <source>
        <strain evidence="2">DSM 14283 / JCM 11233 / KA3</strain>
    </source>
</reference>
<dbReference type="SUPFAM" id="SSF50969">
    <property type="entry name" value="YVTN repeat-like/Quinoprotein amine dehydrogenase"/>
    <property type="match status" value="1"/>
</dbReference>
<dbReference type="SUPFAM" id="SSF101908">
    <property type="entry name" value="Putative isomerase YbhE"/>
    <property type="match status" value="1"/>
</dbReference>
<organism evidence="1 2">
    <name type="scientific">Marinitoga piezophila (strain DSM 14283 / JCM 11233 / KA3)</name>
    <dbReference type="NCBI Taxonomy" id="443254"/>
    <lineage>
        <taxon>Bacteria</taxon>
        <taxon>Thermotogati</taxon>
        <taxon>Thermotogota</taxon>
        <taxon>Thermotogae</taxon>
        <taxon>Petrotogales</taxon>
        <taxon>Petrotogaceae</taxon>
        <taxon>Marinitoga</taxon>
    </lineage>
</organism>
<sequence length="658" mass="74235">MKIKKLTFSMALMLLLSILVIANPTKPLFINSFEEGVSVINFENPMAPQLIASYPSIIKSKNIPVFFDSKVTTFYKNDEYIIIGLKSGKVYFINLTNGNSEVFSLKDYPTQIKEYNGKIYVSVYKNEIIPFEIKENKVVKELRINSIGETYDFAFAGNYLYVADGIKGLAIYSKSNGIYKYMRHLKTGGDVQKIYIDGEHLYTLDGASGISIFDISFKLLPFLVKSVDTGGGANAILKHGNYLYVTDRWYGLEVYNLNDINSPAVNKNKKDKIQPIYRHYTLDTPIDLKIVDNDFLVVTDNWGGLEVYSLSNPAKPELVKIYNNHTDLQGLYVSGNYLYASDKKDGLIIFDISNPENPVEISSKKTLNLKFLPRRLEKTLNDAVNVFSKYNYAYIADRQNGFTIFDISNLKEPKVLSNYIDVKENNNVILGYTNNFIIEGNKAFIADGYKDLVILDITNKEKPQILSINRVTGRSMDVAKVNDYIFLATDDVGFEVFKFDGKAAERVKPKFRINGFAKDIEVSGDYAYVAVDWKYKLSNSTVIPAGNPGVYKINISNPENVSIEKVFSFNNQGVNKVRIFNNIGFAALGENGFVIFDTVNGNIISRVNTPGIVKDLFVKDDYLYVADGKNGLMIFNITNPGNPVFVKKIFWMTFGNIN</sequence>
<dbReference type="Pfam" id="PF08309">
    <property type="entry name" value="LVIVD"/>
    <property type="match status" value="9"/>
</dbReference>
<evidence type="ECO:0000313" key="1">
    <source>
        <dbReference type="EMBL" id="AEX85072.1"/>
    </source>
</evidence>
<dbReference type="eggNOG" id="COG5276">
    <property type="taxonomic scope" value="Bacteria"/>
</dbReference>
<protein>
    <recommendedName>
        <fullName evidence="3">LVIVD repeat protein</fullName>
    </recommendedName>
</protein>
<dbReference type="KEGG" id="mpz:Marpi_0633"/>
<dbReference type="Proteomes" id="UP000007161">
    <property type="component" value="Chromosome"/>
</dbReference>
<evidence type="ECO:0008006" key="3">
    <source>
        <dbReference type="Google" id="ProtNLM"/>
    </source>
</evidence>
<evidence type="ECO:0000313" key="2">
    <source>
        <dbReference type="Proteomes" id="UP000007161"/>
    </source>
</evidence>